<dbReference type="Proteomes" id="UP000824782">
    <property type="component" value="Unassembled WGS sequence"/>
</dbReference>
<protein>
    <recommendedName>
        <fullName evidence="3">Lipid-binding serum glycoprotein N-terminal domain-containing protein</fullName>
    </recommendedName>
</protein>
<evidence type="ECO:0000313" key="2">
    <source>
        <dbReference type="Proteomes" id="UP000824782"/>
    </source>
</evidence>
<comment type="caution">
    <text evidence="1">The sequence shown here is derived from an EMBL/GenBank/DDBJ whole genome shotgun (WGS) entry which is preliminary data.</text>
</comment>
<accession>A0AAV6ZD17</accession>
<feature type="non-terminal residue" evidence="1">
    <location>
        <position position="101"/>
    </location>
</feature>
<proteinExistence type="predicted"/>
<evidence type="ECO:0000313" key="1">
    <source>
        <dbReference type="EMBL" id="KAG8544401.1"/>
    </source>
</evidence>
<name>A0AAV6ZD17_ENGPU</name>
<gene>
    <name evidence="1" type="ORF">GDO81_022553</name>
</gene>
<organism evidence="1 2">
    <name type="scientific">Engystomops pustulosus</name>
    <name type="common">Tungara frog</name>
    <name type="synonym">Physalaemus pustulosus</name>
    <dbReference type="NCBI Taxonomy" id="76066"/>
    <lineage>
        <taxon>Eukaryota</taxon>
        <taxon>Metazoa</taxon>
        <taxon>Chordata</taxon>
        <taxon>Craniata</taxon>
        <taxon>Vertebrata</taxon>
        <taxon>Euteleostomi</taxon>
        <taxon>Amphibia</taxon>
        <taxon>Batrachia</taxon>
        <taxon>Anura</taxon>
        <taxon>Neobatrachia</taxon>
        <taxon>Hyloidea</taxon>
        <taxon>Leptodactylidae</taxon>
        <taxon>Leiuperinae</taxon>
        <taxon>Engystomops</taxon>
    </lineage>
</organism>
<keyword evidence="2" id="KW-1185">Reference proteome</keyword>
<dbReference type="AlphaFoldDB" id="A0AAV6ZD17"/>
<reference evidence="1" key="1">
    <citation type="thesis" date="2020" institute="ProQuest LLC" country="789 East Eisenhower Parkway, Ann Arbor, MI, USA">
        <title>Comparative Genomics and Chromosome Evolution.</title>
        <authorList>
            <person name="Mudd A.B."/>
        </authorList>
    </citation>
    <scope>NUCLEOTIDE SEQUENCE</scope>
    <source>
        <strain evidence="1">237g6f4</strain>
        <tissue evidence="1">Blood</tissue>
    </source>
</reference>
<dbReference type="EMBL" id="WNYA01002314">
    <property type="protein sequence ID" value="KAG8544401.1"/>
    <property type="molecule type" value="Genomic_DNA"/>
</dbReference>
<sequence length="101" mass="10915">MLLNPNVVNINVKVTETGLSLEANFTLGMSCDQFGTTIPTLNITIKANLTVDVDKYNGCIIYILDDKSITFKLSINGNIPTLILNLLNGILSIVTSTLNSL</sequence>
<evidence type="ECO:0008006" key="3">
    <source>
        <dbReference type="Google" id="ProtNLM"/>
    </source>
</evidence>